<organism evidence="3 4">
    <name type="scientific">Arthrobacter caoxuetaonis</name>
    <dbReference type="NCBI Taxonomy" id="2886935"/>
    <lineage>
        <taxon>Bacteria</taxon>
        <taxon>Bacillati</taxon>
        <taxon>Actinomycetota</taxon>
        <taxon>Actinomycetes</taxon>
        <taxon>Micrococcales</taxon>
        <taxon>Micrococcaceae</taxon>
        <taxon>Arthrobacter</taxon>
    </lineage>
</organism>
<evidence type="ECO:0000256" key="1">
    <source>
        <dbReference type="SAM" id="Phobius"/>
    </source>
</evidence>
<sequence>MDWLIFLICVVIGAAVILALFALGWRGRRQRQADIPRPRPLPDGLDLPRFEADGQYVATTTAGDWLDRVAVYGLGVKSVATAAVFDEGLLFARKGAPDVWIPRADLRDVRLERGMAGKFVEKEGLVLVTWQLGPKPVDTGFRTRAADHKTPLVSAIKALLPESATSSEEQL</sequence>
<dbReference type="EMBL" id="JAJFZV010000007">
    <property type="protein sequence ID" value="MCC3297863.1"/>
    <property type="molecule type" value="Genomic_DNA"/>
</dbReference>
<dbReference type="AlphaFoldDB" id="A0A9X1MD96"/>
<comment type="caution">
    <text evidence="3">The sequence shown here is derived from an EMBL/GenBank/DDBJ whole genome shotgun (WGS) entry which is preliminary data.</text>
</comment>
<feature type="transmembrane region" description="Helical" evidence="1">
    <location>
        <begin position="6"/>
        <end position="25"/>
    </location>
</feature>
<evidence type="ECO:0000313" key="3">
    <source>
        <dbReference type="EMBL" id="MCC3297863.1"/>
    </source>
</evidence>
<keyword evidence="4" id="KW-1185">Reference proteome</keyword>
<dbReference type="Pfam" id="PF25362">
    <property type="entry name" value="bPH_11"/>
    <property type="match status" value="1"/>
</dbReference>
<accession>A0A9X1MD96</accession>
<name>A0A9X1MD96_9MICC</name>
<gene>
    <name evidence="3" type="ORF">LJ757_08615</name>
</gene>
<evidence type="ECO:0000259" key="2">
    <source>
        <dbReference type="Pfam" id="PF25362"/>
    </source>
</evidence>
<keyword evidence="1" id="KW-0472">Membrane</keyword>
<keyword evidence="1" id="KW-1133">Transmembrane helix</keyword>
<evidence type="ECO:0000313" key="4">
    <source>
        <dbReference type="Proteomes" id="UP001139158"/>
    </source>
</evidence>
<feature type="domain" description="PH" evidence="2">
    <location>
        <begin position="40"/>
        <end position="156"/>
    </location>
</feature>
<dbReference type="Proteomes" id="UP001139158">
    <property type="component" value="Unassembled WGS sequence"/>
</dbReference>
<dbReference type="InterPro" id="IPR057446">
    <property type="entry name" value="PH_bac"/>
</dbReference>
<dbReference type="RefSeq" id="WP_227895734.1">
    <property type="nucleotide sequence ID" value="NZ_CP099466.1"/>
</dbReference>
<keyword evidence="1" id="KW-0812">Transmembrane</keyword>
<reference evidence="3" key="1">
    <citation type="submission" date="2021-10" db="EMBL/GenBank/DDBJ databases">
        <title>Novel species in genus Arthrobacter.</title>
        <authorList>
            <person name="Liu Y."/>
        </authorList>
    </citation>
    <scope>NUCLEOTIDE SEQUENCE</scope>
    <source>
        <strain evidence="3">Zg-Y453</strain>
    </source>
</reference>
<protein>
    <recommendedName>
        <fullName evidence="2">PH domain-containing protein</fullName>
    </recommendedName>
</protein>
<proteinExistence type="predicted"/>